<reference evidence="1 2" key="1">
    <citation type="submission" date="2010-09" db="EMBL/GenBank/DDBJ databases">
        <authorList>
            <person name="Weinstock G."/>
            <person name="Sodergren E."/>
            <person name="Clifton S."/>
            <person name="Fulton L."/>
            <person name="Fulton B."/>
            <person name="Courtney L."/>
            <person name="Fronick C."/>
            <person name="Harrison M."/>
            <person name="Strong C."/>
            <person name="Farmer C."/>
            <person name="Delahaunty K."/>
            <person name="Markovic C."/>
            <person name="Hall O."/>
            <person name="Minx P."/>
            <person name="Tomlinson C."/>
            <person name="Mitreva M."/>
            <person name="Hou S."/>
            <person name="Chen J."/>
            <person name="Wollam A."/>
            <person name="Pepin K.H."/>
            <person name="Johnson M."/>
            <person name="Bhonagiri V."/>
            <person name="Zhang X."/>
            <person name="Suruliraj S."/>
            <person name="Warren W."/>
            <person name="Chinwalla A."/>
            <person name="Mardis E.R."/>
            <person name="Wilson R.K."/>
        </authorList>
    </citation>
    <scope>NUCLEOTIDE SEQUENCE [LARGE SCALE GENOMIC DNA]</scope>
    <source>
        <strain evidence="1 2">TX0630</strain>
    </source>
</reference>
<sequence length="43" mass="4937">MFVKIVHATQGARCFFIIISIPPHKKRTESFSIPLAFFCVKNI</sequence>
<dbReference type="EMBL" id="AEBE01000078">
    <property type="protein sequence ID" value="EFU90194.1"/>
    <property type="molecule type" value="Genomic_DNA"/>
</dbReference>
<comment type="caution">
    <text evidence="1">The sequence shown here is derived from an EMBL/GenBank/DDBJ whole genome shotgun (WGS) entry which is preliminary data.</text>
</comment>
<name>A0ABC9P5Z9_ENTFL</name>
<evidence type="ECO:0000313" key="1">
    <source>
        <dbReference type="EMBL" id="EFU90194.1"/>
    </source>
</evidence>
<gene>
    <name evidence="1" type="ORF">HMPREF9511_01818</name>
</gene>
<proteinExistence type="predicted"/>
<organism evidence="1 2">
    <name type="scientific">Enterococcus faecalis TX0630</name>
    <dbReference type="NCBI Taxonomy" id="749508"/>
    <lineage>
        <taxon>Bacteria</taxon>
        <taxon>Bacillati</taxon>
        <taxon>Bacillota</taxon>
        <taxon>Bacilli</taxon>
        <taxon>Lactobacillales</taxon>
        <taxon>Enterococcaceae</taxon>
        <taxon>Enterococcus</taxon>
    </lineage>
</organism>
<dbReference type="AlphaFoldDB" id="A0ABC9P5Z9"/>
<dbReference type="Proteomes" id="UP000004933">
    <property type="component" value="Unassembled WGS sequence"/>
</dbReference>
<evidence type="ECO:0000313" key="2">
    <source>
        <dbReference type="Proteomes" id="UP000004933"/>
    </source>
</evidence>
<accession>A0ABC9P5Z9</accession>
<protein>
    <submittedName>
        <fullName evidence="1">Uncharacterized protein</fullName>
    </submittedName>
</protein>